<keyword evidence="2" id="KW-0808">Transferase</keyword>
<name>A0A699V1S2_TANCI</name>
<keyword evidence="2" id="KW-0548">Nucleotidyltransferase</keyword>
<keyword evidence="2" id="KW-0695">RNA-directed DNA polymerase</keyword>
<dbReference type="PANTHER" id="PTHR35046:SF21">
    <property type="entry name" value="RETROTRANSPOSON GAG DOMAIN-CONTAINING PROTEIN-RELATED"/>
    <property type="match status" value="1"/>
</dbReference>
<feature type="non-terminal residue" evidence="2">
    <location>
        <position position="145"/>
    </location>
</feature>
<proteinExistence type="predicted"/>
<organism evidence="2">
    <name type="scientific">Tanacetum cinerariifolium</name>
    <name type="common">Dalmatian daisy</name>
    <name type="synonym">Chrysanthemum cinerariifolium</name>
    <dbReference type="NCBI Taxonomy" id="118510"/>
    <lineage>
        <taxon>Eukaryota</taxon>
        <taxon>Viridiplantae</taxon>
        <taxon>Streptophyta</taxon>
        <taxon>Embryophyta</taxon>
        <taxon>Tracheophyta</taxon>
        <taxon>Spermatophyta</taxon>
        <taxon>Magnoliopsida</taxon>
        <taxon>eudicotyledons</taxon>
        <taxon>Gunneridae</taxon>
        <taxon>Pentapetalae</taxon>
        <taxon>asterids</taxon>
        <taxon>campanulids</taxon>
        <taxon>Asterales</taxon>
        <taxon>Asteraceae</taxon>
        <taxon>Asteroideae</taxon>
        <taxon>Anthemideae</taxon>
        <taxon>Anthemidinae</taxon>
        <taxon>Tanacetum</taxon>
    </lineage>
</organism>
<protein>
    <submittedName>
        <fullName evidence="2">Reverse transcriptase</fullName>
    </submittedName>
</protein>
<reference evidence="2" key="1">
    <citation type="journal article" date="2019" name="Sci. Rep.">
        <title>Draft genome of Tanacetum cinerariifolium, the natural source of mosquito coil.</title>
        <authorList>
            <person name="Yamashiro T."/>
            <person name="Shiraishi A."/>
            <person name="Satake H."/>
            <person name="Nakayama K."/>
        </authorList>
    </citation>
    <scope>NUCLEOTIDE SEQUENCE</scope>
</reference>
<dbReference type="Pfam" id="PF03732">
    <property type="entry name" value="Retrotrans_gag"/>
    <property type="match status" value="1"/>
</dbReference>
<gene>
    <name evidence="2" type="ORF">Tci_901131</name>
</gene>
<dbReference type="PANTHER" id="PTHR35046">
    <property type="entry name" value="ZINC KNUCKLE (CCHC-TYPE) FAMILY PROTEIN"/>
    <property type="match status" value="1"/>
</dbReference>
<evidence type="ECO:0000259" key="1">
    <source>
        <dbReference type="Pfam" id="PF03732"/>
    </source>
</evidence>
<sequence length="145" mass="18011">MRTLFIVTMTRRKIQPDEFIDWLNTVKRIFDYQDVPEDVKVKIVAIKLKRHASVWWEQLKLRRARENKYKIRTWEKMKRELRKKFFPDGYLQDAFLQLYDFTQQKLLVVDYTEQFEHFMLRCGIIEPEEQTIARYLRGIRKKNYD</sequence>
<feature type="domain" description="Retrotransposon gag" evidence="1">
    <location>
        <begin position="42"/>
        <end position="140"/>
    </location>
</feature>
<evidence type="ECO:0000313" key="2">
    <source>
        <dbReference type="EMBL" id="GFD29162.1"/>
    </source>
</evidence>
<dbReference type="InterPro" id="IPR005162">
    <property type="entry name" value="Retrotrans_gag_dom"/>
</dbReference>
<accession>A0A699V1S2</accession>
<comment type="caution">
    <text evidence="2">The sequence shown here is derived from an EMBL/GenBank/DDBJ whole genome shotgun (WGS) entry which is preliminary data.</text>
</comment>
<dbReference type="GO" id="GO:0003964">
    <property type="term" value="F:RNA-directed DNA polymerase activity"/>
    <property type="evidence" value="ECO:0007669"/>
    <property type="project" value="UniProtKB-KW"/>
</dbReference>
<dbReference type="EMBL" id="BKCJ011392228">
    <property type="protein sequence ID" value="GFD29162.1"/>
    <property type="molecule type" value="Genomic_DNA"/>
</dbReference>
<dbReference type="AlphaFoldDB" id="A0A699V1S2"/>